<feature type="domain" description="Protein kinase" evidence="3">
    <location>
        <begin position="1"/>
        <end position="224"/>
    </location>
</feature>
<dbReference type="GO" id="GO:0004674">
    <property type="term" value="F:protein serine/threonine kinase activity"/>
    <property type="evidence" value="ECO:0007669"/>
    <property type="project" value="TreeGrafter"/>
</dbReference>
<comment type="caution">
    <text evidence="4">The sequence shown here is derived from an EMBL/GenBank/DDBJ whole genome shotgun (WGS) entry which is preliminary data.</text>
</comment>
<dbReference type="OrthoDB" id="68483at2759"/>
<dbReference type="PROSITE" id="PS50011">
    <property type="entry name" value="PROTEIN_KINASE_DOM"/>
    <property type="match status" value="1"/>
</dbReference>
<sequence length="257" mass="29282">PLAINREVAIMKKMRHPNIVKLREVIDDTSKKKLYMILDLVKGGPCFIEDQEPFTEDQARADIRDIIAGISYMHKNHIVHHDIKPDNLLRDIDENIKICDFGVSSYYEDMTALITDVRGTPAFIPPEAVNPITVINGYLPSLADIYAIGVTLFMFIYGHPPYHEPNKYVLYKQAINNPIPFDLDENKEITSRISSDLRNLIEGTLEKDPQKRFTIEQLKQHPWVTCNGTLPLPDELDEVSITKGELDMALTPMLPLS</sequence>
<evidence type="ECO:0000313" key="5">
    <source>
        <dbReference type="Proteomes" id="UP000324800"/>
    </source>
</evidence>
<dbReference type="Proteomes" id="UP000324800">
    <property type="component" value="Unassembled WGS sequence"/>
</dbReference>
<keyword evidence="4" id="KW-0418">Kinase</keyword>
<dbReference type="GO" id="GO:0005737">
    <property type="term" value="C:cytoplasm"/>
    <property type="evidence" value="ECO:0007669"/>
    <property type="project" value="TreeGrafter"/>
</dbReference>
<dbReference type="Gene3D" id="1.10.510.10">
    <property type="entry name" value="Transferase(Phosphotransferase) domain 1"/>
    <property type="match status" value="1"/>
</dbReference>
<dbReference type="PANTHER" id="PTHR24346:SF77">
    <property type="entry name" value="SERINE THREONINE PROTEIN KINASE"/>
    <property type="match status" value="1"/>
</dbReference>
<dbReference type="PANTHER" id="PTHR24346">
    <property type="entry name" value="MAP/MICROTUBULE AFFINITY-REGULATING KINASE"/>
    <property type="match status" value="1"/>
</dbReference>
<dbReference type="Pfam" id="PF00069">
    <property type="entry name" value="Pkinase"/>
    <property type="match status" value="1"/>
</dbReference>
<dbReference type="GO" id="GO:0035556">
    <property type="term" value="P:intracellular signal transduction"/>
    <property type="evidence" value="ECO:0007669"/>
    <property type="project" value="TreeGrafter"/>
</dbReference>
<evidence type="ECO:0000256" key="1">
    <source>
        <dbReference type="ARBA" id="ARBA00022741"/>
    </source>
</evidence>
<dbReference type="AlphaFoldDB" id="A0A5J4UWJ4"/>
<dbReference type="InterPro" id="IPR000719">
    <property type="entry name" value="Prot_kinase_dom"/>
</dbReference>
<name>A0A5J4UWJ4_9EUKA</name>
<keyword evidence="2" id="KW-0067">ATP-binding</keyword>
<dbReference type="InterPro" id="IPR011009">
    <property type="entry name" value="Kinase-like_dom_sf"/>
</dbReference>
<accession>A0A5J4UWJ4</accession>
<dbReference type="CDD" id="cd14008">
    <property type="entry name" value="STKc_LKB1_CaMKK"/>
    <property type="match status" value="1"/>
</dbReference>
<organism evidence="4 5">
    <name type="scientific">Streblomastix strix</name>
    <dbReference type="NCBI Taxonomy" id="222440"/>
    <lineage>
        <taxon>Eukaryota</taxon>
        <taxon>Metamonada</taxon>
        <taxon>Preaxostyla</taxon>
        <taxon>Oxymonadida</taxon>
        <taxon>Streblomastigidae</taxon>
        <taxon>Streblomastix</taxon>
    </lineage>
</organism>
<keyword evidence="1" id="KW-0547">Nucleotide-binding</keyword>
<dbReference type="SUPFAM" id="SSF56112">
    <property type="entry name" value="Protein kinase-like (PK-like)"/>
    <property type="match status" value="1"/>
</dbReference>
<evidence type="ECO:0000313" key="4">
    <source>
        <dbReference type="EMBL" id="KAA6374839.1"/>
    </source>
</evidence>
<protein>
    <submittedName>
        <fullName evidence="4">Putative Calcium/calmodulin-dependent protein kinase kinase 1</fullName>
    </submittedName>
</protein>
<gene>
    <name evidence="4" type="ORF">EZS28_029634</name>
</gene>
<dbReference type="GO" id="GO:0005524">
    <property type="term" value="F:ATP binding"/>
    <property type="evidence" value="ECO:0007669"/>
    <property type="project" value="UniProtKB-KW"/>
</dbReference>
<evidence type="ECO:0000259" key="3">
    <source>
        <dbReference type="PROSITE" id="PS50011"/>
    </source>
</evidence>
<feature type="non-terminal residue" evidence="4">
    <location>
        <position position="1"/>
    </location>
</feature>
<dbReference type="EMBL" id="SNRW01011677">
    <property type="protein sequence ID" value="KAA6374839.1"/>
    <property type="molecule type" value="Genomic_DNA"/>
</dbReference>
<keyword evidence="4" id="KW-0808">Transferase</keyword>
<reference evidence="4 5" key="1">
    <citation type="submission" date="2019-03" db="EMBL/GenBank/DDBJ databases">
        <title>Single cell metagenomics reveals metabolic interactions within the superorganism composed of flagellate Streblomastix strix and complex community of Bacteroidetes bacteria on its surface.</title>
        <authorList>
            <person name="Treitli S.C."/>
            <person name="Kolisko M."/>
            <person name="Husnik F."/>
            <person name="Keeling P."/>
            <person name="Hampl V."/>
        </authorList>
    </citation>
    <scope>NUCLEOTIDE SEQUENCE [LARGE SCALE GENOMIC DNA]</scope>
    <source>
        <strain evidence="4">ST1C</strain>
    </source>
</reference>
<evidence type="ECO:0000256" key="2">
    <source>
        <dbReference type="ARBA" id="ARBA00022840"/>
    </source>
</evidence>
<dbReference type="SMART" id="SM00220">
    <property type="entry name" value="S_TKc"/>
    <property type="match status" value="1"/>
</dbReference>
<proteinExistence type="predicted"/>